<dbReference type="InterPro" id="IPR003428">
    <property type="entry name" value="MAM33"/>
</dbReference>
<evidence type="ECO:0000313" key="2">
    <source>
        <dbReference type="Proteomes" id="UP001327560"/>
    </source>
</evidence>
<dbReference type="GO" id="GO:0005759">
    <property type="term" value="C:mitochondrial matrix"/>
    <property type="evidence" value="ECO:0007669"/>
    <property type="project" value="InterPro"/>
</dbReference>
<dbReference type="SUPFAM" id="SSF54529">
    <property type="entry name" value="Mitochondrial glycoprotein MAM33-like"/>
    <property type="match status" value="1"/>
</dbReference>
<protein>
    <submittedName>
        <fullName evidence="1">Uncharacterized protein</fullName>
    </submittedName>
</protein>
<dbReference type="PANTHER" id="PTHR10826:SF41">
    <property type="entry name" value="MITOCHONDRIAL GLYCOPROTEIN FAMILY PROTEIN"/>
    <property type="match status" value="1"/>
</dbReference>
<reference evidence="1 2" key="1">
    <citation type="submission" date="2023-10" db="EMBL/GenBank/DDBJ databases">
        <title>Chromosome-scale genome assembly provides insights into flower coloration mechanisms of Canna indica.</title>
        <authorList>
            <person name="Li C."/>
        </authorList>
    </citation>
    <scope>NUCLEOTIDE SEQUENCE [LARGE SCALE GENOMIC DNA]</scope>
    <source>
        <tissue evidence="1">Flower</tissue>
    </source>
</reference>
<dbReference type="EMBL" id="CP136896">
    <property type="protein sequence ID" value="WOL14211.1"/>
    <property type="molecule type" value="Genomic_DNA"/>
</dbReference>
<accession>A0AAQ3QIS7</accession>
<sequence>MSHAAAACSGCGLPRRAKKQQSDADLLRVIVYEIMCAEESDDHDRDLDDNLQKAFLKYLEVQGISPNTTNFLQEYMINQDSREYLLWLKNLKQFVQK</sequence>
<dbReference type="Pfam" id="PF02330">
    <property type="entry name" value="MAM33"/>
    <property type="match status" value="1"/>
</dbReference>
<gene>
    <name evidence="1" type="ORF">Cni_G22991</name>
</gene>
<proteinExistence type="predicted"/>
<keyword evidence="2" id="KW-1185">Reference proteome</keyword>
<dbReference type="InterPro" id="IPR036561">
    <property type="entry name" value="MAM33_sf"/>
</dbReference>
<organism evidence="1 2">
    <name type="scientific">Canna indica</name>
    <name type="common">Indian-shot</name>
    <dbReference type="NCBI Taxonomy" id="4628"/>
    <lineage>
        <taxon>Eukaryota</taxon>
        <taxon>Viridiplantae</taxon>
        <taxon>Streptophyta</taxon>
        <taxon>Embryophyta</taxon>
        <taxon>Tracheophyta</taxon>
        <taxon>Spermatophyta</taxon>
        <taxon>Magnoliopsida</taxon>
        <taxon>Liliopsida</taxon>
        <taxon>Zingiberales</taxon>
        <taxon>Cannaceae</taxon>
        <taxon>Canna</taxon>
    </lineage>
</organism>
<name>A0AAQ3QIS7_9LILI</name>
<evidence type="ECO:0000313" key="1">
    <source>
        <dbReference type="EMBL" id="WOL14211.1"/>
    </source>
</evidence>
<dbReference type="AlphaFoldDB" id="A0AAQ3QIS7"/>
<dbReference type="Proteomes" id="UP001327560">
    <property type="component" value="Chromosome 7"/>
</dbReference>
<dbReference type="Gene3D" id="3.10.280.10">
    <property type="entry name" value="Mitochondrial glycoprotein"/>
    <property type="match status" value="1"/>
</dbReference>
<dbReference type="PANTHER" id="PTHR10826">
    <property type="entry name" value="COMPLEMENT COMPONENT 1"/>
    <property type="match status" value="1"/>
</dbReference>